<sequence>MPKVKRFRNLQKSSPQTESLGTLPSTNVAVTTPLIEEQSPSTNPTMSESIEVQPTNETSSHDSWNSTQSMPTENTEQPTTSKKHVGRESSSYWNVDAIDLQGVMKKIKVKVREVSNLPHGQRIIVDFDEVGMAVGEGQGVLAGYCGILATDDNLFPINFERWSGKTGIPNTYFLECFKEILQTTEAIAQRYCKLTLGKKWAAHRQRLWNEFYDPTKTKDQIICNVPTGIDRTQWAHFVTYRLKPETMDICKKNRENRKKQVIPHTGGSKPISRRRHEMLLDSGKLPSRGMLYIETHKRKDGSFVNEAAKAIGEQIEVGLSQSTTDESQVSPHDVVGRVLGPEHSGRVRCMGLGAAPTNSFRNTRMRLSDLSIGSSSTATSSASTNQWEQKYMNLEGALKAYMIMKEGKIPDELATFFDPQPQVRY</sequence>
<evidence type="ECO:0000313" key="2">
    <source>
        <dbReference type="EMBL" id="WVY92461.1"/>
    </source>
</evidence>
<feature type="region of interest" description="Disordered" evidence="1">
    <location>
        <begin position="1"/>
        <end position="88"/>
    </location>
</feature>
<feature type="compositionally biased region" description="Polar residues" evidence="1">
    <location>
        <begin position="10"/>
        <end position="30"/>
    </location>
</feature>
<dbReference type="PANTHER" id="PTHR33144:SF45">
    <property type="entry name" value="TRANSPOSASE TNP1_EN_SPM-LIKE DOMAIN-CONTAINING PROTEIN"/>
    <property type="match status" value="1"/>
</dbReference>
<keyword evidence="3" id="KW-1185">Reference proteome</keyword>
<dbReference type="Pfam" id="PF03004">
    <property type="entry name" value="Transposase_24"/>
    <property type="match status" value="1"/>
</dbReference>
<dbReference type="Proteomes" id="UP001374535">
    <property type="component" value="Chromosome 10"/>
</dbReference>
<name>A0AAQ3MJQ4_VIGMU</name>
<organism evidence="2 3">
    <name type="scientific">Vigna mungo</name>
    <name type="common">Black gram</name>
    <name type="synonym">Phaseolus mungo</name>
    <dbReference type="NCBI Taxonomy" id="3915"/>
    <lineage>
        <taxon>Eukaryota</taxon>
        <taxon>Viridiplantae</taxon>
        <taxon>Streptophyta</taxon>
        <taxon>Embryophyta</taxon>
        <taxon>Tracheophyta</taxon>
        <taxon>Spermatophyta</taxon>
        <taxon>Magnoliopsida</taxon>
        <taxon>eudicotyledons</taxon>
        <taxon>Gunneridae</taxon>
        <taxon>Pentapetalae</taxon>
        <taxon>rosids</taxon>
        <taxon>fabids</taxon>
        <taxon>Fabales</taxon>
        <taxon>Fabaceae</taxon>
        <taxon>Papilionoideae</taxon>
        <taxon>50 kb inversion clade</taxon>
        <taxon>NPAAA clade</taxon>
        <taxon>indigoferoid/millettioid clade</taxon>
        <taxon>Phaseoleae</taxon>
        <taxon>Vigna</taxon>
    </lineage>
</organism>
<dbReference type="PANTHER" id="PTHR33144">
    <property type="entry name" value="OS10G0409366 PROTEIN-RELATED"/>
    <property type="match status" value="1"/>
</dbReference>
<evidence type="ECO:0000256" key="1">
    <source>
        <dbReference type="SAM" id="MobiDB-lite"/>
    </source>
</evidence>
<dbReference type="InterPro" id="IPR004252">
    <property type="entry name" value="Probable_transposase_24"/>
</dbReference>
<gene>
    <name evidence="2" type="ORF">V8G54_031549</name>
</gene>
<dbReference type="AlphaFoldDB" id="A0AAQ3MJQ4"/>
<proteinExistence type="predicted"/>
<protein>
    <recommendedName>
        <fullName evidence="4">Transposase</fullName>
    </recommendedName>
</protein>
<accession>A0AAQ3MJQ4</accession>
<evidence type="ECO:0000313" key="3">
    <source>
        <dbReference type="Proteomes" id="UP001374535"/>
    </source>
</evidence>
<dbReference type="EMBL" id="CP144691">
    <property type="protein sequence ID" value="WVY92461.1"/>
    <property type="molecule type" value="Genomic_DNA"/>
</dbReference>
<feature type="compositionally biased region" description="Polar residues" evidence="1">
    <location>
        <begin position="38"/>
        <end position="80"/>
    </location>
</feature>
<reference evidence="2 3" key="1">
    <citation type="journal article" date="2023" name="Life. Sci Alliance">
        <title>Evolutionary insights into 3D genome organization and epigenetic landscape of Vigna mungo.</title>
        <authorList>
            <person name="Junaid A."/>
            <person name="Singh B."/>
            <person name="Bhatia S."/>
        </authorList>
    </citation>
    <scope>NUCLEOTIDE SEQUENCE [LARGE SCALE GENOMIC DNA]</scope>
    <source>
        <strain evidence="2">Urdbean</strain>
    </source>
</reference>
<evidence type="ECO:0008006" key="4">
    <source>
        <dbReference type="Google" id="ProtNLM"/>
    </source>
</evidence>